<dbReference type="STRING" id="1423815.FC27_GL001527"/>
<dbReference type="Gene3D" id="3.30.420.40">
    <property type="match status" value="2"/>
</dbReference>
<dbReference type="EMBL" id="AZFA01000032">
    <property type="protein sequence ID" value="KRL65594.1"/>
    <property type="molecule type" value="Genomic_DNA"/>
</dbReference>
<dbReference type="PANTHER" id="PTHR18964:SF165">
    <property type="entry name" value="BETA-GLUCOSIDE KINASE"/>
    <property type="match status" value="1"/>
</dbReference>
<dbReference type="InterPro" id="IPR000600">
    <property type="entry name" value="ROK"/>
</dbReference>
<dbReference type="Pfam" id="PF00480">
    <property type="entry name" value="ROK"/>
    <property type="match status" value="1"/>
</dbReference>
<name>A0A0R1SG23_9LACO</name>
<evidence type="ECO:0000313" key="3">
    <source>
        <dbReference type="Proteomes" id="UP000051647"/>
    </source>
</evidence>
<dbReference type="eggNOG" id="COG1940">
    <property type="taxonomic scope" value="Bacteria"/>
</dbReference>
<accession>A0A0R1SG23</accession>
<evidence type="ECO:0000313" key="2">
    <source>
        <dbReference type="EMBL" id="KRL65594.1"/>
    </source>
</evidence>
<dbReference type="AlphaFoldDB" id="A0A0R1SG23"/>
<proteinExistence type="inferred from homology"/>
<dbReference type="InterPro" id="IPR043129">
    <property type="entry name" value="ATPase_NBD"/>
</dbReference>
<dbReference type="CDD" id="cd24068">
    <property type="entry name" value="ASKHA_NBD_ROK_FnNanK-like"/>
    <property type="match status" value="1"/>
</dbReference>
<protein>
    <submittedName>
        <fullName evidence="2">Glucokinase</fullName>
    </submittedName>
</protein>
<keyword evidence="2" id="KW-0808">Transferase</keyword>
<dbReference type="RefSeq" id="WP_010624461.1">
    <property type="nucleotide sequence ID" value="NZ_AZFA01000032.1"/>
</dbReference>
<dbReference type="Proteomes" id="UP000051647">
    <property type="component" value="Unassembled WGS sequence"/>
</dbReference>
<keyword evidence="3" id="KW-1185">Reference proteome</keyword>
<keyword evidence="2" id="KW-0418">Kinase</keyword>
<sequence length="293" mass="31458">MSKKFLAFDIGGTTIKYGLIDQQLELSHCSKVPTEHNKDGHIITSVLDITQKMLAQFDVLGIGVSTAGIVGDHGEIIYAGPTIPNYQGTQIKQQLSQLTRLPIFVVNDVDAALLGEVVAGVAKNCSSAYCVALGTGIGGAYYNGGKLFSGSHSFANSLGYTLYDEADDSNYEQRASTLTLEKNLQPYGIGVIDAFAQAKSGDTTCLKAIEDWAYQVARGLANIVLLYDPAKLVIGGAVSQQGDFLLDILRRQMQKLIPEGLFATELVTAKLTNQAQLLGAISKFVDNYDHSQV</sequence>
<comment type="similarity">
    <text evidence="1">Belongs to the ROK (NagC/XylR) family.</text>
</comment>
<evidence type="ECO:0000256" key="1">
    <source>
        <dbReference type="ARBA" id="ARBA00006479"/>
    </source>
</evidence>
<dbReference type="PATRIC" id="fig|1423815.3.peg.1564"/>
<gene>
    <name evidence="2" type="ORF">FC27_GL001527</name>
</gene>
<organism evidence="2 3">
    <name type="scientific">Companilactobacillus versmoldensis DSM 14857 = KCTC 3814</name>
    <dbReference type="NCBI Taxonomy" id="1423815"/>
    <lineage>
        <taxon>Bacteria</taxon>
        <taxon>Bacillati</taxon>
        <taxon>Bacillota</taxon>
        <taxon>Bacilli</taxon>
        <taxon>Lactobacillales</taxon>
        <taxon>Lactobacillaceae</taxon>
        <taxon>Companilactobacillus</taxon>
    </lineage>
</organism>
<dbReference type="OrthoDB" id="9795247at2"/>
<dbReference type="SUPFAM" id="SSF53067">
    <property type="entry name" value="Actin-like ATPase domain"/>
    <property type="match status" value="1"/>
</dbReference>
<dbReference type="PANTHER" id="PTHR18964">
    <property type="entry name" value="ROK (REPRESSOR, ORF, KINASE) FAMILY"/>
    <property type="match status" value="1"/>
</dbReference>
<reference evidence="2 3" key="1">
    <citation type="journal article" date="2015" name="Genome Announc.">
        <title>Expanding the biotechnology potential of lactobacilli through comparative genomics of 213 strains and associated genera.</title>
        <authorList>
            <person name="Sun Z."/>
            <person name="Harris H.M."/>
            <person name="McCann A."/>
            <person name="Guo C."/>
            <person name="Argimon S."/>
            <person name="Zhang W."/>
            <person name="Yang X."/>
            <person name="Jeffery I.B."/>
            <person name="Cooney J.C."/>
            <person name="Kagawa T.F."/>
            <person name="Liu W."/>
            <person name="Song Y."/>
            <person name="Salvetti E."/>
            <person name="Wrobel A."/>
            <person name="Rasinkangas P."/>
            <person name="Parkhill J."/>
            <person name="Rea M.C."/>
            <person name="O'Sullivan O."/>
            <person name="Ritari J."/>
            <person name="Douillard F.P."/>
            <person name="Paul Ross R."/>
            <person name="Yang R."/>
            <person name="Briner A.E."/>
            <person name="Felis G.E."/>
            <person name="de Vos W.M."/>
            <person name="Barrangou R."/>
            <person name="Klaenhammer T.R."/>
            <person name="Caufield P.W."/>
            <person name="Cui Y."/>
            <person name="Zhang H."/>
            <person name="O'Toole P.W."/>
        </authorList>
    </citation>
    <scope>NUCLEOTIDE SEQUENCE [LARGE SCALE GENOMIC DNA]</scope>
    <source>
        <strain evidence="2 3">DSM 14857</strain>
    </source>
</reference>
<dbReference type="GO" id="GO:0016301">
    <property type="term" value="F:kinase activity"/>
    <property type="evidence" value="ECO:0007669"/>
    <property type="project" value="UniProtKB-KW"/>
</dbReference>
<comment type="caution">
    <text evidence="2">The sequence shown here is derived from an EMBL/GenBank/DDBJ whole genome shotgun (WGS) entry which is preliminary data.</text>
</comment>